<dbReference type="InterPro" id="IPR036522">
    <property type="entry name" value="MoaC_sf"/>
</dbReference>
<dbReference type="InterPro" id="IPR023045">
    <property type="entry name" value="MoaC"/>
</dbReference>
<comment type="catalytic activity">
    <reaction evidence="5">
        <text>molybdopterin + ATP + H(+) = adenylyl-molybdopterin + diphosphate</text>
        <dbReference type="Rhea" id="RHEA:31331"/>
        <dbReference type="ChEBI" id="CHEBI:15378"/>
        <dbReference type="ChEBI" id="CHEBI:30616"/>
        <dbReference type="ChEBI" id="CHEBI:33019"/>
        <dbReference type="ChEBI" id="CHEBI:58698"/>
        <dbReference type="ChEBI" id="CHEBI:62727"/>
        <dbReference type="EC" id="2.7.7.75"/>
    </reaction>
</comment>
<dbReference type="UniPathway" id="UPA00344"/>
<dbReference type="NCBIfam" id="TIGR00581">
    <property type="entry name" value="moaC"/>
    <property type="match status" value="1"/>
</dbReference>
<dbReference type="InterPro" id="IPR051920">
    <property type="entry name" value="MPT_Adenylyltrnsfr/MoaC-Rel"/>
</dbReference>
<name>M7NPN3_9BACT</name>
<dbReference type="Pfam" id="PF00994">
    <property type="entry name" value="MoCF_biosynth"/>
    <property type="match status" value="1"/>
</dbReference>
<evidence type="ECO:0000256" key="1">
    <source>
        <dbReference type="ARBA" id="ARBA00005046"/>
    </source>
</evidence>
<dbReference type="InterPro" id="IPR036425">
    <property type="entry name" value="MoaB/Mog-like_dom_sf"/>
</dbReference>
<dbReference type="InterPro" id="IPR002820">
    <property type="entry name" value="Mopterin_CF_biosynth-C_dom"/>
</dbReference>
<gene>
    <name evidence="9" type="primary">moaC</name>
    <name evidence="9" type="ORF">ADICEAN_01196</name>
</gene>
<dbReference type="InterPro" id="IPR001453">
    <property type="entry name" value="MoaB/Mog_dom"/>
</dbReference>
<evidence type="ECO:0000313" key="10">
    <source>
        <dbReference type="Proteomes" id="UP000011910"/>
    </source>
</evidence>
<dbReference type="InterPro" id="IPR008284">
    <property type="entry name" value="MoCF_biosynth_CS"/>
</dbReference>
<dbReference type="OrthoDB" id="9794429at2"/>
<dbReference type="Gene3D" id="3.30.70.640">
    <property type="entry name" value="Molybdopterin cofactor biosynthesis C (MoaC) domain"/>
    <property type="match status" value="1"/>
</dbReference>
<dbReference type="NCBIfam" id="NF002947">
    <property type="entry name" value="PRK03604.1"/>
    <property type="match status" value="1"/>
</dbReference>
<dbReference type="RefSeq" id="WP_009194596.1">
    <property type="nucleotide sequence ID" value="NZ_AODQ01000020.1"/>
</dbReference>
<dbReference type="eggNOG" id="COG0315">
    <property type="taxonomic scope" value="Bacteria"/>
</dbReference>
<comment type="caution">
    <text evidence="9">The sequence shown here is derived from an EMBL/GenBank/DDBJ whole genome shotgun (WGS) entry which is preliminary data.</text>
</comment>
<evidence type="ECO:0000313" key="9">
    <source>
        <dbReference type="EMBL" id="EMR03675.1"/>
    </source>
</evidence>
<dbReference type="eggNOG" id="COG0521">
    <property type="taxonomic scope" value="Bacteria"/>
</dbReference>
<sequence length="303" mass="32846">MVNITPKTSSLRQAIAQATVRVSSQQTIDALLNKQVPKGDVFEMAKTAGLFAVKRTSDTIPDCHPLPIEYTAVRYQVQELEILIEVEVHTIYKTGVEVEAMHGASVVALTIYDMLKPIDKGIEIRNIRLQEKKGGKSDYTDQVKKDLQAGVIVCSDTIAAGKKEDRAGKAIIEKLTQHGLTLAEYSVIPDELLLIQQKVSELCAAGCQLVLLTGGTGLSKRDVTPEALRPLLDREIPGVAEAIRSYGQLRTPYSMLSRSVAGLIGDTLVLALPGSTRGAAESVDAIFPAVLHIFRIIEGARHP</sequence>
<dbReference type="EC" id="2.7.7.75" evidence="2"/>
<dbReference type="PATRIC" id="fig|1279009.4.peg.1207"/>
<comment type="function">
    <text evidence="7">Catalyzes the adenylation of molybdopterin as part of the biosynthesis of the molybdenum-cofactor.</text>
</comment>
<dbReference type="PROSITE" id="PS01078">
    <property type="entry name" value="MOCF_BIOSYNTHESIS_1"/>
    <property type="match status" value="1"/>
</dbReference>
<keyword evidence="10" id="KW-1185">Reference proteome</keyword>
<feature type="domain" description="MoaB/Mog" evidence="8">
    <location>
        <begin position="150"/>
        <end position="293"/>
    </location>
</feature>
<evidence type="ECO:0000256" key="2">
    <source>
        <dbReference type="ARBA" id="ARBA00012509"/>
    </source>
</evidence>
<dbReference type="SMART" id="SM00852">
    <property type="entry name" value="MoCF_biosynth"/>
    <property type="match status" value="1"/>
</dbReference>
<protein>
    <recommendedName>
        <fullName evidence="3">Molybdopterin adenylyltransferase</fullName>
        <ecNumber evidence="2">2.7.7.75</ecNumber>
    </recommendedName>
</protein>
<evidence type="ECO:0000256" key="3">
    <source>
        <dbReference type="ARBA" id="ARBA00013491"/>
    </source>
</evidence>
<evidence type="ECO:0000259" key="8">
    <source>
        <dbReference type="SMART" id="SM00852"/>
    </source>
</evidence>
<accession>M7NPN3</accession>
<dbReference type="SUPFAM" id="SSF55040">
    <property type="entry name" value="Molybdenum cofactor biosynthesis protein C, MoaC"/>
    <property type="match status" value="1"/>
</dbReference>
<organism evidence="9 10">
    <name type="scientific">Cesiribacter andamanensis AMV16</name>
    <dbReference type="NCBI Taxonomy" id="1279009"/>
    <lineage>
        <taxon>Bacteria</taxon>
        <taxon>Pseudomonadati</taxon>
        <taxon>Bacteroidota</taxon>
        <taxon>Cytophagia</taxon>
        <taxon>Cytophagales</taxon>
        <taxon>Cesiribacteraceae</taxon>
        <taxon>Cesiribacter</taxon>
    </lineage>
</organism>
<evidence type="ECO:0000256" key="5">
    <source>
        <dbReference type="ARBA" id="ARBA00051131"/>
    </source>
</evidence>
<dbReference type="PANTHER" id="PTHR43764:SF1">
    <property type="entry name" value="MOLYBDOPTERIN MOLYBDOTRANSFERASE"/>
    <property type="match status" value="1"/>
</dbReference>
<comment type="function">
    <text evidence="6">Catalyzes the conversion of (8S)-3',8-cyclo-7,8-dihydroguanosine 5'-triphosphate to cyclic pyranopterin monophosphate (cPMP).</text>
</comment>
<evidence type="ECO:0000256" key="6">
    <source>
        <dbReference type="ARBA" id="ARBA00055087"/>
    </source>
</evidence>
<dbReference type="InterPro" id="IPR012247">
    <property type="entry name" value="MoaC_MogA"/>
</dbReference>
<dbReference type="GO" id="GO:0061598">
    <property type="term" value="F:molybdopterin adenylyltransferase activity"/>
    <property type="evidence" value="ECO:0007669"/>
    <property type="project" value="UniProtKB-EC"/>
</dbReference>
<comment type="pathway">
    <text evidence="1">Cofactor biosynthesis; molybdopterin biosynthesis.</text>
</comment>
<dbReference type="SUPFAM" id="SSF53218">
    <property type="entry name" value="Molybdenum cofactor biosynthesis proteins"/>
    <property type="match status" value="1"/>
</dbReference>
<dbReference type="PIRSF" id="PIRSF036594">
    <property type="entry name" value="MoaC_MogA"/>
    <property type="match status" value="1"/>
</dbReference>
<dbReference type="STRING" id="1279009.ADICEAN_01196"/>
<evidence type="ECO:0000256" key="7">
    <source>
        <dbReference type="ARBA" id="ARBA00058212"/>
    </source>
</evidence>
<dbReference type="CDD" id="cd00886">
    <property type="entry name" value="MogA_MoaB"/>
    <property type="match status" value="1"/>
</dbReference>
<dbReference type="NCBIfam" id="TIGR00177">
    <property type="entry name" value="molyb_syn"/>
    <property type="match status" value="1"/>
</dbReference>
<keyword evidence="4" id="KW-0501">Molybdenum cofactor biosynthesis</keyword>
<dbReference type="EMBL" id="AODQ01000020">
    <property type="protein sequence ID" value="EMR03675.1"/>
    <property type="molecule type" value="Genomic_DNA"/>
</dbReference>
<dbReference type="Proteomes" id="UP000011910">
    <property type="component" value="Unassembled WGS sequence"/>
</dbReference>
<dbReference type="AlphaFoldDB" id="M7NPN3"/>
<dbReference type="Gene3D" id="3.40.980.10">
    <property type="entry name" value="MoaB/Mog-like domain"/>
    <property type="match status" value="1"/>
</dbReference>
<reference evidence="9 10" key="1">
    <citation type="journal article" date="2013" name="Genome Announc.">
        <title>Draft Genome Sequence of Cesiribacter andamanensis Strain AMV16T, Isolated from a Soil Sample from a Mud Volcano in the Andaman Islands, India.</title>
        <authorList>
            <person name="Shivaji S."/>
            <person name="Ara S."/>
            <person name="Begum Z."/>
            <person name="Srinivas T.N."/>
            <person name="Singh A."/>
            <person name="Kumar Pinnaka A."/>
        </authorList>
    </citation>
    <scope>NUCLEOTIDE SEQUENCE [LARGE SCALE GENOMIC DNA]</scope>
    <source>
        <strain evidence="9 10">AMV16</strain>
    </source>
</reference>
<dbReference type="PANTHER" id="PTHR43764">
    <property type="entry name" value="MOLYBDENUM COFACTOR BIOSYNTHESIS"/>
    <property type="match status" value="1"/>
</dbReference>
<dbReference type="GO" id="GO:0006777">
    <property type="term" value="P:Mo-molybdopterin cofactor biosynthetic process"/>
    <property type="evidence" value="ECO:0007669"/>
    <property type="project" value="UniProtKB-KW"/>
</dbReference>
<dbReference type="Pfam" id="PF01967">
    <property type="entry name" value="MoaC"/>
    <property type="match status" value="1"/>
</dbReference>
<evidence type="ECO:0000256" key="4">
    <source>
        <dbReference type="ARBA" id="ARBA00023150"/>
    </source>
</evidence>
<proteinExistence type="predicted"/>